<evidence type="ECO:0000313" key="2">
    <source>
        <dbReference type="EMBL" id="KUK87303.1"/>
    </source>
</evidence>
<sequence>MMFKLFELFLVTQTEFPKYVTDSKMVSSILTIVGAFLLWFSLFLVGIIAQRYERVLHKKTDWQFIILSPTGIIVYAVIQAYSLIIVGNLKMTDMQTWIGYFFFFLSGALSLIGSLRFYNVVKPHKGGAK</sequence>
<proteinExistence type="predicted"/>
<keyword evidence="1" id="KW-0472">Membrane</keyword>
<dbReference type="EMBL" id="LGGX01000006">
    <property type="protein sequence ID" value="KUK87303.1"/>
    <property type="molecule type" value="Genomic_DNA"/>
</dbReference>
<organism evidence="2 3">
    <name type="scientific">candidate division TA06 bacterium 34_109</name>
    <dbReference type="NCBI Taxonomy" id="1635277"/>
    <lineage>
        <taxon>Bacteria</taxon>
        <taxon>Bacteria division TA06</taxon>
    </lineage>
</organism>
<comment type="caution">
    <text evidence="2">The sequence shown here is derived from an EMBL/GenBank/DDBJ whole genome shotgun (WGS) entry which is preliminary data.</text>
</comment>
<feature type="transmembrane region" description="Helical" evidence="1">
    <location>
        <begin position="64"/>
        <end position="85"/>
    </location>
</feature>
<gene>
    <name evidence="2" type="ORF">XE03_0911</name>
</gene>
<dbReference type="Proteomes" id="UP000053467">
    <property type="component" value="Unassembled WGS sequence"/>
</dbReference>
<name>A0A101I221_UNCT6</name>
<reference evidence="3" key="1">
    <citation type="journal article" date="2015" name="MBio">
        <title>Genome-Resolved Metagenomic Analysis Reveals Roles for Candidate Phyla and Other Microbial Community Members in Biogeochemical Transformations in Oil Reservoirs.</title>
        <authorList>
            <person name="Hu P."/>
            <person name="Tom L."/>
            <person name="Singh A."/>
            <person name="Thomas B.C."/>
            <person name="Baker B.J."/>
            <person name="Piceno Y.M."/>
            <person name="Andersen G.L."/>
            <person name="Banfield J.F."/>
        </authorList>
    </citation>
    <scope>NUCLEOTIDE SEQUENCE [LARGE SCALE GENOMIC DNA]</scope>
</reference>
<dbReference type="AlphaFoldDB" id="A0A101I221"/>
<protein>
    <submittedName>
        <fullName evidence="2">Uncharacterized protein</fullName>
    </submittedName>
</protein>
<evidence type="ECO:0000256" key="1">
    <source>
        <dbReference type="SAM" id="Phobius"/>
    </source>
</evidence>
<feature type="transmembrane region" description="Helical" evidence="1">
    <location>
        <begin position="97"/>
        <end position="118"/>
    </location>
</feature>
<feature type="transmembrane region" description="Helical" evidence="1">
    <location>
        <begin position="29"/>
        <end position="52"/>
    </location>
</feature>
<keyword evidence="1" id="KW-0812">Transmembrane</keyword>
<evidence type="ECO:0000313" key="3">
    <source>
        <dbReference type="Proteomes" id="UP000053467"/>
    </source>
</evidence>
<accession>A0A101I221</accession>
<keyword evidence="1" id="KW-1133">Transmembrane helix</keyword>